<feature type="transmembrane region" description="Helical" evidence="1">
    <location>
        <begin position="12"/>
        <end position="36"/>
    </location>
</feature>
<accession>A0A402DW30</accession>
<dbReference type="EMBL" id="BIMR01000390">
    <property type="protein sequence ID" value="GCE78360.1"/>
    <property type="molecule type" value="Genomic_DNA"/>
</dbReference>
<feature type="transmembrane region" description="Helical" evidence="1">
    <location>
        <begin position="105"/>
        <end position="124"/>
    </location>
</feature>
<feature type="transmembrane region" description="Helical" evidence="1">
    <location>
        <begin position="130"/>
        <end position="151"/>
    </location>
</feature>
<protein>
    <submittedName>
        <fullName evidence="2">Uncharacterized protein</fullName>
    </submittedName>
</protein>
<feature type="transmembrane region" description="Helical" evidence="1">
    <location>
        <begin position="240"/>
        <end position="263"/>
    </location>
</feature>
<keyword evidence="3" id="KW-1185">Reference proteome</keyword>
<evidence type="ECO:0000313" key="2">
    <source>
        <dbReference type="EMBL" id="GCE78360.1"/>
    </source>
</evidence>
<dbReference type="Proteomes" id="UP000289954">
    <property type="component" value="Unassembled WGS sequence"/>
</dbReference>
<organism evidence="2 3">
    <name type="scientific">Cellulomonas biazotea</name>
    <dbReference type="NCBI Taxonomy" id="1709"/>
    <lineage>
        <taxon>Bacteria</taxon>
        <taxon>Bacillati</taxon>
        <taxon>Actinomycetota</taxon>
        <taxon>Actinomycetes</taxon>
        <taxon>Micrococcales</taxon>
        <taxon>Cellulomonadaceae</taxon>
        <taxon>Cellulomonas</taxon>
    </lineage>
</organism>
<proteinExistence type="predicted"/>
<keyword evidence="1" id="KW-0812">Transmembrane</keyword>
<sequence length="313" mass="33011">MAVTRLVGAVDWSAVGAAFAGLPVAVAIPLTLALLLRQTLNAVPLTYYVPGLGLWRSMQNDLSANVVATFTPPPADIVVRVAMFRSWGVDPTSGMAGVTLNTAKFYAVRFLAPTLGITLLAFQGAERRQWVVAVLCGLVAATMLTALVLLLRGDHLAAWLGRTAGRVVRRFRRATDPDVWAATMVDVRGRSAASLRRGLLPSMVALVGMVLADALVLLVALRACGVTGLTVVDVLAPFLLAYPLTLFPLFGLGLLDAILVGTWTTVAGVEQEGAIVAATIVWRAVTILGTLLLGGISLTAWRVRHRAAVPTSS</sequence>
<evidence type="ECO:0000313" key="3">
    <source>
        <dbReference type="Proteomes" id="UP000289954"/>
    </source>
</evidence>
<comment type="caution">
    <text evidence="2">The sequence shown here is derived from an EMBL/GenBank/DDBJ whole genome shotgun (WGS) entry which is preliminary data.</text>
</comment>
<dbReference type="AlphaFoldDB" id="A0A402DW30"/>
<feature type="transmembrane region" description="Helical" evidence="1">
    <location>
        <begin position="198"/>
        <end position="220"/>
    </location>
</feature>
<keyword evidence="1" id="KW-1133">Transmembrane helix</keyword>
<feature type="transmembrane region" description="Helical" evidence="1">
    <location>
        <begin position="275"/>
        <end position="301"/>
    </location>
</feature>
<reference evidence="2 3" key="1">
    <citation type="submission" date="2019-01" db="EMBL/GenBank/DDBJ databases">
        <title>Draft genome sequence of Cellulomonas takizawaensis strain TKZ-21.</title>
        <authorList>
            <person name="Yamamura H."/>
            <person name="Hayashi T."/>
            <person name="Hamada M."/>
            <person name="Serisawa Y."/>
            <person name="Matsuyama K."/>
            <person name="Nakagawa Y."/>
            <person name="Otoguro M."/>
            <person name="Yanagida F."/>
            <person name="Hayakawa M."/>
        </authorList>
    </citation>
    <scope>NUCLEOTIDE SEQUENCE [LARGE SCALE GENOMIC DNA]</scope>
    <source>
        <strain evidence="2 3">NBRC12680</strain>
    </source>
</reference>
<keyword evidence="1" id="KW-0472">Membrane</keyword>
<evidence type="ECO:0000256" key="1">
    <source>
        <dbReference type="SAM" id="Phobius"/>
    </source>
</evidence>
<gene>
    <name evidence="2" type="ORF">CBZ_34160</name>
</gene>
<name>A0A402DW30_9CELL</name>